<protein>
    <submittedName>
        <fullName evidence="1">Uncharacterized protein</fullName>
    </submittedName>
</protein>
<accession>A0AA46L368</accession>
<reference evidence="1 2" key="1">
    <citation type="submission" date="2019-08" db="EMBL/GenBank/DDBJ databases">
        <title>Emerging of two pre-pandemic pathogenic O4:KUT lineages of Vibrio parahaemolyticus in coastal eastern China.</title>
        <authorList>
            <person name="Yu H."/>
        </authorList>
    </citation>
    <scope>NUCLEOTIDE SEQUENCE [LARGE SCALE GENOMIC DNA]</scope>
    <source>
        <strain evidence="1 2">HZ17-383</strain>
    </source>
</reference>
<evidence type="ECO:0000313" key="1">
    <source>
        <dbReference type="EMBL" id="TXN12280.1"/>
    </source>
</evidence>
<name>A0AA46L368_VIBPH</name>
<sequence length="164" mass="18933">MNVNKFETLSRALDEFGEEIESTKQRIQVIAPDCLDNVPTGQGVYWIETTMPIIELQRAISALHNKQKKLRVNPPVGATLIVQDEKNPVIIYSGTEGNIQNRLKQHLFCHGSKKTVKLGCIINQSPFCNYDWFVSFAEVDSYELRYAVESWWRLNKGWPQFCLR</sequence>
<dbReference type="AlphaFoldDB" id="A0AA46L368"/>
<dbReference type="EMBL" id="VRMQ01000017">
    <property type="protein sequence ID" value="TXN12280.1"/>
    <property type="molecule type" value="Genomic_DNA"/>
</dbReference>
<dbReference type="RefSeq" id="WP_147725121.1">
    <property type="nucleotide sequence ID" value="NZ_JAUHGB010000029.1"/>
</dbReference>
<dbReference type="Proteomes" id="UP000321504">
    <property type="component" value="Unassembled WGS sequence"/>
</dbReference>
<comment type="caution">
    <text evidence="1">The sequence shown here is derived from an EMBL/GenBank/DDBJ whole genome shotgun (WGS) entry which is preliminary data.</text>
</comment>
<proteinExistence type="predicted"/>
<evidence type="ECO:0000313" key="2">
    <source>
        <dbReference type="Proteomes" id="UP000321504"/>
    </source>
</evidence>
<organism evidence="1 2">
    <name type="scientific">Vibrio parahaemolyticus</name>
    <dbReference type="NCBI Taxonomy" id="670"/>
    <lineage>
        <taxon>Bacteria</taxon>
        <taxon>Pseudomonadati</taxon>
        <taxon>Pseudomonadota</taxon>
        <taxon>Gammaproteobacteria</taxon>
        <taxon>Vibrionales</taxon>
        <taxon>Vibrionaceae</taxon>
        <taxon>Vibrio</taxon>
    </lineage>
</organism>
<gene>
    <name evidence="1" type="ORF">FVP01_24565</name>
</gene>